<dbReference type="InterPro" id="IPR036838">
    <property type="entry name" value="Ribosomal_uS10_dom_sf"/>
</dbReference>
<dbReference type="PANTHER" id="PTHR13473:SF0">
    <property type="entry name" value="LARGE RIBOSOMAL SUBUNIT PROTEIN ML48"/>
    <property type="match status" value="1"/>
</dbReference>
<dbReference type="Pfam" id="PF00338">
    <property type="entry name" value="Ribosomal_S10"/>
    <property type="match status" value="1"/>
</dbReference>
<evidence type="ECO:0000313" key="12">
    <source>
        <dbReference type="Proteomes" id="UP000694521"/>
    </source>
</evidence>
<dbReference type="InterPro" id="IPR027487">
    <property type="entry name" value="Ribosomal_mL48"/>
</dbReference>
<evidence type="ECO:0000256" key="4">
    <source>
        <dbReference type="ARBA" id="ARBA00023128"/>
    </source>
</evidence>
<sequence length="334" mass="36075">MGTKTGIGTKTKTGTETKTGTKIGTGIVCFPFYAAGVSPVCSCAVQMPVMAVSALPRQHKQTFSPRSPRCLPPSLLHPPAAPPPPGFRPITPQKERGRAAERGAGAAGCGGSALGGGRGSVGMSAAGSKVLCLKKGMLLKQVFALSRAATPRESRLCAAGGALVSCHRQYKSRPTHGIGKYKHLLPKEVPKRKKDKVQMKEINAGTEYEYGDVNIQLTSYDMCLVERFAQYVHKLCNQFSVRVSESYAMPTKTNEVLFLEERGSKMQLDAVLTTHQRVIQVSGLSSTFAPILLEIVQSNQPEGVHLLVKEHTEADFKSRLKARPELEELLAQMS</sequence>
<evidence type="ECO:0000256" key="6">
    <source>
        <dbReference type="ARBA" id="ARBA00061445"/>
    </source>
</evidence>
<dbReference type="GO" id="GO:0005761">
    <property type="term" value="C:mitochondrial ribosome"/>
    <property type="evidence" value="ECO:0007669"/>
    <property type="project" value="InterPro"/>
</dbReference>
<keyword evidence="4" id="KW-0496">Mitochondrion</keyword>
<evidence type="ECO:0000256" key="3">
    <source>
        <dbReference type="ARBA" id="ARBA00022980"/>
    </source>
</evidence>
<reference evidence="11" key="2">
    <citation type="submission" date="2025-09" db="UniProtKB">
        <authorList>
            <consortium name="Ensembl"/>
        </authorList>
    </citation>
    <scope>IDENTIFICATION</scope>
</reference>
<dbReference type="Ensembl" id="ENSACDT00005027862.1">
    <property type="protein sequence ID" value="ENSACDP00005023296.1"/>
    <property type="gene ID" value="ENSACDG00005016903.1"/>
</dbReference>
<accession>A0A8B9EL02</accession>
<dbReference type="InterPro" id="IPR027486">
    <property type="entry name" value="Ribosomal_uS10_dom"/>
</dbReference>
<evidence type="ECO:0000256" key="8">
    <source>
        <dbReference type="ARBA" id="ARBA00084068"/>
    </source>
</evidence>
<evidence type="ECO:0000256" key="9">
    <source>
        <dbReference type="SAM" id="MobiDB-lite"/>
    </source>
</evidence>
<organism evidence="11 12">
    <name type="scientific">Anser cygnoides</name>
    <name type="common">Swan goose</name>
    <dbReference type="NCBI Taxonomy" id="8845"/>
    <lineage>
        <taxon>Eukaryota</taxon>
        <taxon>Metazoa</taxon>
        <taxon>Chordata</taxon>
        <taxon>Craniata</taxon>
        <taxon>Vertebrata</taxon>
        <taxon>Euteleostomi</taxon>
        <taxon>Archelosauria</taxon>
        <taxon>Archosauria</taxon>
        <taxon>Dinosauria</taxon>
        <taxon>Saurischia</taxon>
        <taxon>Theropoda</taxon>
        <taxon>Coelurosauria</taxon>
        <taxon>Aves</taxon>
        <taxon>Neognathae</taxon>
        <taxon>Galloanserae</taxon>
        <taxon>Anseriformes</taxon>
        <taxon>Anatidae</taxon>
        <taxon>Anserinae</taxon>
        <taxon>Anser</taxon>
    </lineage>
</organism>
<dbReference type="SMART" id="SM01403">
    <property type="entry name" value="Ribosomal_S10"/>
    <property type="match status" value="1"/>
</dbReference>
<name>A0A8B9EL02_ANSCY</name>
<keyword evidence="2" id="KW-0809">Transit peptide</keyword>
<dbReference type="Proteomes" id="UP000694521">
    <property type="component" value="Unplaced"/>
</dbReference>
<feature type="compositionally biased region" description="Pro residues" evidence="9">
    <location>
        <begin position="75"/>
        <end position="87"/>
    </location>
</feature>
<dbReference type="GO" id="GO:1990904">
    <property type="term" value="C:ribonucleoprotein complex"/>
    <property type="evidence" value="ECO:0007669"/>
    <property type="project" value="UniProtKB-KW"/>
</dbReference>
<dbReference type="PANTHER" id="PTHR13473">
    <property type="entry name" value="MITOCHONDRIAL RIBOSOMAL PROTEIN L48"/>
    <property type="match status" value="1"/>
</dbReference>
<proteinExistence type="inferred from homology"/>
<evidence type="ECO:0000256" key="1">
    <source>
        <dbReference type="ARBA" id="ARBA00004173"/>
    </source>
</evidence>
<evidence type="ECO:0000256" key="7">
    <source>
        <dbReference type="ARBA" id="ARBA00071667"/>
    </source>
</evidence>
<comment type="subcellular location">
    <subcellularLocation>
        <location evidence="1">Mitochondrion</location>
    </subcellularLocation>
</comment>
<dbReference type="GO" id="GO:0005743">
    <property type="term" value="C:mitochondrial inner membrane"/>
    <property type="evidence" value="ECO:0007669"/>
    <property type="project" value="UniProtKB-ARBA"/>
</dbReference>
<dbReference type="Gene3D" id="3.30.70.600">
    <property type="entry name" value="Ribosomal protein S10 domain"/>
    <property type="match status" value="1"/>
</dbReference>
<protein>
    <recommendedName>
        <fullName evidence="7">Large ribosomal subunit protein mL48</fullName>
    </recommendedName>
    <alternativeName>
        <fullName evidence="8">39S ribosomal protein L48, mitochondrial</fullName>
    </alternativeName>
</protein>
<keyword evidence="12" id="KW-1185">Reference proteome</keyword>
<reference evidence="11" key="1">
    <citation type="submission" date="2025-08" db="UniProtKB">
        <authorList>
            <consortium name="Ensembl"/>
        </authorList>
    </citation>
    <scope>IDENTIFICATION</scope>
</reference>
<comment type="similarity">
    <text evidence="6">Belongs to the mitochondrion-specific ribosomal protein mL48 family.</text>
</comment>
<evidence type="ECO:0000256" key="2">
    <source>
        <dbReference type="ARBA" id="ARBA00022946"/>
    </source>
</evidence>
<dbReference type="AlphaFoldDB" id="A0A8B9EL02"/>
<keyword evidence="3" id="KW-0689">Ribosomal protein</keyword>
<keyword evidence="5" id="KW-0687">Ribonucleoprotein</keyword>
<dbReference type="FunFam" id="3.30.70.600:FF:000006">
    <property type="entry name" value="39S ribosomal protein L48, mitochondrial"/>
    <property type="match status" value="1"/>
</dbReference>
<feature type="region of interest" description="Disordered" evidence="9">
    <location>
        <begin position="75"/>
        <end position="108"/>
    </location>
</feature>
<dbReference type="SUPFAM" id="SSF54999">
    <property type="entry name" value="Ribosomal protein S10"/>
    <property type="match status" value="1"/>
</dbReference>
<feature type="domain" description="Small ribosomal subunit protein uS10" evidence="10">
    <location>
        <begin position="214"/>
        <end position="309"/>
    </location>
</feature>
<evidence type="ECO:0000259" key="10">
    <source>
        <dbReference type="SMART" id="SM01403"/>
    </source>
</evidence>
<evidence type="ECO:0000313" key="11">
    <source>
        <dbReference type="Ensembl" id="ENSACDP00005023296.1"/>
    </source>
</evidence>
<evidence type="ECO:0000256" key="5">
    <source>
        <dbReference type="ARBA" id="ARBA00023274"/>
    </source>
</evidence>